<feature type="coiled-coil region" evidence="1">
    <location>
        <begin position="398"/>
        <end position="425"/>
    </location>
</feature>
<keyword evidence="3" id="KW-1185">Reference proteome</keyword>
<protein>
    <submittedName>
        <fullName evidence="2">Uncharacterized protein</fullName>
    </submittedName>
</protein>
<dbReference type="Proteomes" id="UP001611075">
    <property type="component" value="Unassembled WGS sequence"/>
</dbReference>
<keyword evidence="1" id="KW-0175">Coiled coil</keyword>
<dbReference type="RefSeq" id="WP_396685579.1">
    <property type="nucleotide sequence ID" value="NZ_JBIRPU010000039.1"/>
</dbReference>
<evidence type="ECO:0000313" key="2">
    <source>
        <dbReference type="EMBL" id="MFI0796979.1"/>
    </source>
</evidence>
<comment type="caution">
    <text evidence="2">The sequence shown here is derived from an EMBL/GenBank/DDBJ whole genome shotgun (WGS) entry which is preliminary data.</text>
</comment>
<gene>
    <name evidence="2" type="ORF">ACH4OY_30490</name>
</gene>
<dbReference type="EMBL" id="JBIRPU010000039">
    <property type="protein sequence ID" value="MFI0796979.1"/>
    <property type="molecule type" value="Genomic_DNA"/>
</dbReference>
<name>A0ABW7STF0_9ACTN</name>
<evidence type="ECO:0000256" key="1">
    <source>
        <dbReference type="SAM" id="Coils"/>
    </source>
</evidence>
<evidence type="ECO:0000313" key="3">
    <source>
        <dbReference type="Proteomes" id="UP001611075"/>
    </source>
</evidence>
<sequence length="1382" mass="150508">MHLHWALPDALTKGRHTADGTAFPAVPTHWLVTRSRLATSGDSVVERRWVVESDYLYPAGEGALSGAIAFPVPAYLDDSTIHPFRFLGRSMPLAQWLDPNRDAGRVPEHLDKLTAAGYGHPAFAAVYPNCHSVFGFHDPDPGPLGPDLQYDVIGWYRAPGDDCVGQLVRQLATELELASPASVTPGQLLERLAEEYGWTPRVTVTKEQLRAVSTDPDPLWRELLARDWLAPVDNQTALATITSWRAGQLLSTPFQDVAERVGQLLDHAAATALGNTPPERVACHARLRFAPTSTADAPGLILAVGNSGAEALAAYLADADAAGPDQAAAVERQLAAVLELAGAQQRGLDTNAKLAEAYHERTFRPVDGESRWTVSSQLAAGTADATAEQDLADLPPDISAALAELNHLQDTYDRTRQRIESTRGQIFSDWYKYLLCNYPPHDEVDDYPDADTVRALIESDLATLDEQVVAAARLDQQRHQAAEQIRRSLAERATGTDRAGYTLRQVAGPRYYQPAEPVVLLAGDAVRPSTRYGQDHRLRPDDMLDTCLLPEVDFTEPEALWQAVDAVWRDLAGAVAAGRETVGFALWRRQPWHPVLLDWEVQFFPRAEQVNRDGAYDPDYINTNYHLDGDSVELALRDDRQHLAVGARFYHGSSILTSFAAEQLRTVIGRYLVDLVLHRDHEQFFAAVRIAEEDRTADFLIQDIDQVVTWYAQRYHPDGPDDPVANVVAAYRRLGPDFAALSQALSGFNEALLAHRQTMQLPVADPLAFADDADFTRRVRAAVRHGNHSAPMPMDDFNPIRAGALQISRLRLVDSFGQIRDLTWDRLVRPEPLAEPDNTTWIGLPPRLVQPARLNLRWLAADADHVEAGAHAVSSPICGWILPNHLDDSLMFYDRSGAALGQVDQSANWEPAPGATAPVSSAQVHDPAFAGMNPHLRRVAAQLTRAAGAPDTGQAGFLATFLEVIESALDTVAPENAAQQQGLGLLFGRPVAVVRAKVNLELCGLPAVSQSWPSFDQDLRRGTRDSQGFTGVRFPVRIGARDQFDDGLLGFWKETGDGYADNTFYAALDEPSDHARIVPYDSPAALVRQAIDDPPEELTLLVDPRGKVHASSGVLPTKVIDIPPDQFTAALAAIEVTFLTAPLITPRDQVRISLAEEPGYRWSWLAPEPASNGPVWVETEADATITRAAFLAHFPTAAALWTQLLDPRTRWLVPAGAGGATVLAPARRKSVTLPGDFAGLEQWADAVLGVDPATGAAPAAPVTPARLSAALPAAADVWAHLVRPETGWLTPLDGEPIRARIVPADQRPGVVVGAPAEDRAAPPDLDGPFAGLAARIGLIFDLYQSGIAAMRADALFTGPQEIREGWLTLRPARARSDDARTR</sequence>
<accession>A0ABW7STF0</accession>
<reference evidence="2 3" key="1">
    <citation type="submission" date="2024-10" db="EMBL/GenBank/DDBJ databases">
        <title>The Natural Products Discovery Center: Release of the First 8490 Sequenced Strains for Exploring Actinobacteria Biosynthetic Diversity.</title>
        <authorList>
            <person name="Kalkreuter E."/>
            <person name="Kautsar S.A."/>
            <person name="Yang D."/>
            <person name="Bader C.D."/>
            <person name="Teijaro C.N."/>
            <person name="Fluegel L."/>
            <person name="Davis C.M."/>
            <person name="Simpson J.R."/>
            <person name="Lauterbach L."/>
            <person name="Steele A.D."/>
            <person name="Gui C."/>
            <person name="Meng S."/>
            <person name="Li G."/>
            <person name="Viehrig K."/>
            <person name="Ye F."/>
            <person name="Su P."/>
            <person name="Kiefer A.F."/>
            <person name="Nichols A."/>
            <person name="Cepeda A.J."/>
            <person name="Yan W."/>
            <person name="Fan B."/>
            <person name="Jiang Y."/>
            <person name="Adhikari A."/>
            <person name="Zheng C.-J."/>
            <person name="Schuster L."/>
            <person name="Cowan T.M."/>
            <person name="Smanski M.J."/>
            <person name="Chevrette M.G."/>
            <person name="De Carvalho L.P.S."/>
            <person name="Shen B."/>
        </authorList>
    </citation>
    <scope>NUCLEOTIDE SEQUENCE [LARGE SCALE GENOMIC DNA]</scope>
    <source>
        <strain evidence="2 3">NPDC021253</strain>
    </source>
</reference>
<organism evidence="2 3">
    <name type="scientific">Micromonospora rubida</name>
    <dbReference type="NCBI Taxonomy" id="2697657"/>
    <lineage>
        <taxon>Bacteria</taxon>
        <taxon>Bacillati</taxon>
        <taxon>Actinomycetota</taxon>
        <taxon>Actinomycetes</taxon>
        <taxon>Micromonosporales</taxon>
        <taxon>Micromonosporaceae</taxon>
        <taxon>Micromonospora</taxon>
    </lineage>
</organism>
<proteinExistence type="predicted"/>